<dbReference type="GO" id="GO:0008233">
    <property type="term" value="F:peptidase activity"/>
    <property type="evidence" value="ECO:0007669"/>
    <property type="project" value="InterPro"/>
</dbReference>
<gene>
    <name evidence="2" type="ORF">ASU35_03290</name>
</gene>
<comment type="caution">
    <text evidence="2">The sequence shown here is derived from an EMBL/GenBank/DDBJ whole genome shotgun (WGS) entry which is preliminary data.</text>
</comment>
<feature type="transmembrane region" description="Helical" evidence="1">
    <location>
        <begin position="78"/>
        <end position="103"/>
    </location>
</feature>
<dbReference type="OrthoDB" id="9785431at2"/>
<dbReference type="STRING" id="290052.ASU35_03290"/>
<evidence type="ECO:0008006" key="4">
    <source>
        <dbReference type="Google" id="ProtNLM"/>
    </source>
</evidence>
<feature type="transmembrane region" description="Helical" evidence="1">
    <location>
        <begin position="43"/>
        <end position="66"/>
    </location>
</feature>
<dbReference type="InterPro" id="IPR026898">
    <property type="entry name" value="PrsW"/>
</dbReference>
<evidence type="ECO:0000256" key="1">
    <source>
        <dbReference type="SAM" id="Phobius"/>
    </source>
</evidence>
<feature type="transmembrane region" description="Helical" evidence="1">
    <location>
        <begin position="123"/>
        <end position="142"/>
    </location>
</feature>
<keyword evidence="1" id="KW-1133">Transmembrane helix</keyword>
<name>A0A0V8QBU6_9FIRM</name>
<dbReference type="Pfam" id="PF13367">
    <property type="entry name" value="PrsW-protease"/>
    <property type="match status" value="1"/>
</dbReference>
<dbReference type="EMBL" id="LNAM01000186">
    <property type="protein sequence ID" value="KSV58072.1"/>
    <property type="molecule type" value="Genomic_DNA"/>
</dbReference>
<protein>
    <recommendedName>
        <fullName evidence="4">PrsW family intramembrane metalloprotease</fullName>
    </recommendedName>
</protein>
<organism evidence="2 3">
    <name type="scientific">Acetivibrio ethanolgignens</name>
    <dbReference type="NCBI Taxonomy" id="290052"/>
    <lineage>
        <taxon>Bacteria</taxon>
        <taxon>Bacillati</taxon>
        <taxon>Bacillota</taxon>
        <taxon>Clostridia</taxon>
        <taxon>Eubacteriales</taxon>
        <taxon>Oscillospiraceae</taxon>
        <taxon>Acetivibrio</taxon>
    </lineage>
</organism>
<dbReference type="AlphaFoldDB" id="A0A0V8QBU6"/>
<dbReference type="RefSeq" id="WP_058353665.1">
    <property type="nucleotide sequence ID" value="NZ_CABMMD010000186.1"/>
</dbReference>
<evidence type="ECO:0000313" key="2">
    <source>
        <dbReference type="EMBL" id="KSV58072.1"/>
    </source>
</evidence>
<reference evidence="2 3" key="1">
    <citation type="submission" date="2015-11" db="EMBL/GenBank/DDBJ databases">
        <title>Butyribacter intestini gen. nov., sp. nov., a butyric acid-producing bacterium of the family Lachnospiraceae isolated from the human faeces.</title>
        <authorList>
            <person name="Zou Y."/>
            <person name="Xue W."/>
            <person name="Luo G."/>
            <person name="Lv M."/>
        </authorList>
    </citation>
    <scope>NUCLEOTIDE SEQUENCE [LARGE SCALE GENOMIC DNA]</scope>
    <source>
        <strain evidence="2 3">ACET-33324</strain>
    </source>
</reference>
<accession>A0A0V8QBU6</accession>
<evidence type="ECO:0000313" key="3">
    <source>
        <dbReference type="Proteomes" id="UP000054874"/>
    </source>
</evidence>
<feature type="transmembrane region" description="Helical" evidence="1">
    <location>
        <begin position="189"/>
        <end position="210"/>
    </location>
</feature>
<proteinExistence type="predicted"/>
<dbReference type="Proteomes" id="UP000054874">
    <property type="component" value="Unassembled WGS sequence"/>
</dbReference>
<keyword evidence="3" id="KW-1185">Reference proteome</keyword>
<keyword evidence="1" id="KW-0812">Transmembrane</keyword>
<feature type="transmembrane region" description="Helical" evidence="1">
    <location>
        <begin position="149"/>
        <end position="169"/>
    </location>
</feature>
<keyword evidence="1" id="KW-0472">Membrane</keyword>
<sequence length="275" mass="30954">MKRFFIEKKHIILVTITLVFFFAGVSSQFIDLTKNNGHDDKYPIFLLAISMIGFYLIPMALGIYYLKKRWEVSDKPLVISWILGLSATGFLSTIFHMAIGFFWLNIIQAPQEFLNAWGGSVSAPFAEELAKYLVVLLVLYFAHEKSLKATWLSAIIVGLGFQIIEDISYTSVAVFQENTSGFSSLFERIAYSFGTHWVFTGLFAFGMLVLTRKKLLIPKWKGCIWAISSIALHFLWNSPIEFDGFDTILGTVGLLLMYGIFSELDTGKEACGITG</sequence>